<feature type="non-terminal residue" evidence="2">
    <location>
        <position position="1"/>
    </location>
</feature>
<evidence type="ECO:0000256" key="1">
    <source>
        <dbReference type="SAM" id="Phobius"/>
    </source>
</evidence>
<reference evidence="3" key="1">
    <citation type="submission" date="2022-10" db="EMBL/GenBank/DDBJ databases">
        <title>Genome assembly of Pristionchus species.</title>
        <authorList>
            <person name="Yoshida K."/>
            <person name="Sommer R.J."/>
        </authorList>
    </citation>
    <scope>NUCLEOTIDE SEQUENCE [LARGE SCALE GENOMIC DNA]</scope>
    <source>
        <strain evidence="3">RS5460</strain>
    </source>
</reference>
<evidence type="ECO:0000313" key="2">
    <source>
        <dbReference type="EMBL" id="GMR35423.1"/>
    </source>
</evidence>
<comment type="caution">
    <text evidence="2">The sequence shown here is derived from an EMBL/GenBank/DDBJ whole genome shotgun (WGS) entry which is preliminary data.</text>
</comment>
<keyword evidence="1" id="KW-0472">Membrane</keyword>
<feature type="transmembrane region" description="Helical" evidence="1">
    <location>
        <begin position="59"/>
        <end position="79"/>
    </location>
</feature>
<protein>
    <submittedName>
        <fullName evidence="2">Uncharacterized protein</fullName>
    </submittedName>
</protein>
<accession>A0AAN4Z6T2</accession>
<feature type="non-terminal residue" evidence="2">
    <location>
        <position position="87"/>
    </location>
</feature>
<dbReference type="AlphaFoldDB" id="A0AAN4Z6T2"/>
<gene>
    <name evidence="2" type="ORF">PMAYCL1PPCAC_05618</name>
</gene>
<keyword evidence="1" id="KW-0812">Transmembrane</keyword>
<sequence length="87" mass="9736">SQDSLPLWLVTRTTVSRRGREEGFQSFFPLRSSPQLLLSIDMLGIPAALAVLQEPKKPLFPLGILFIALTWTILTIRFVNLLNGDAE</sequence>
<name>A0AAN4Z6T2_9BILA</name>
<proteinExistence type="predicted"/>
<dbReference type="Proteomes" id="UP001328107">
    <property type="component" value="Unassembled WGS sequence"/>
</dbReference>
<keyword evidence="3" id="KW-1185">Reference proteome</keyword>
<evidence type="ECO:0000313" key="3">
    <source>
        <dbReference type="Proteomes" id="UP001328107"/>
    </source>
</evidence>
<dbReference type="EMBL" id="BTRK01000002">
    <property type="protein sequence ID" value="GMR35423.1"/>
    <property type="molecule type" value="Genomic_DNA"/>
</dbReference>
<keyword evidence="1" id="KW-1133">Transmembrane helix</keyword>
<organism evidence="2 3">
    <name type="scientific">Pristionchus mayeri</name>
    <dbReference type="NCBI Taxonomy" id="1317129"/>
    <lineage>
        <taxon>Eukaryota</taxon>
        <taxon>Metazoa</taxon>
        <taxon>Ecdysozoa</taxon>
        <taxon>Nematoda</taxon>
        <taxon>Chromadorea</taxon>
        <taxon>Rhabditida</taxon>
        <taxon>Rhabditina</taxon>
        <taxon>Diplogasteromorpha</taxon>
        <taxon>Diplogasteroidea</taxon>
        <taxon>Neodiplogasteridae</taxon>
        <taxon>Pristionchus</taxon>
    </lineage>
</organism>